<sequence>MNAENEFIPCHTSELGNFGGNSGTKCNVLLKHVEKMWYLNEWILLTILTLTNGFDRKCPHSTQWNFTSRSYGCSDHNVYLCLFDRLKSNGAKIVFKEKCGREDLSREGFKYILTPDLYQVQCAANNYQPFTFTTNGNSHCVLSKSLCNARGQILAKNGSSITDRSCRCDYRRNYDYIIPPKDPCSCKPAEEDCSCYIRKCDDDKEMIAVNSYAPEPNPGPTKYPCGSCSKAVTWRQKAVCCDTCDELYHIKCEGIDQHMYKILNNSNISWECIKCGMPNFSTTFFNTTIETSNSYADLSTDDNTCNLDHIRTPTHTSSPIIKQKSKPFKQNKKQSTVPPLRVLTINFQSMKNKKPEIDEIIDSCQPDVIFGTETWLSNDTSAYEYISPSKYTIYTKTGKMAMEVCYKNHETLITSHVPELDTDCELIWAKITPTGNKTTYLGAYYRPPSDKGESLEHLSTSLNRICNISSANIMLSGDFNLGNIDWSNSSVIPSKPDPSLHQHLLDILQDHNLTQVVDKPTRNDQDT</sequence>
<dbReference type="Proteomes" id="UP000507470">
    <property type="component" value="Unassembled WGS sequence"/>
</dbReference>
<dbReference type="InterPro" id="IPR005135">
    <property type="entry name" value="Endo/exonuclease/phosphatase"/>
</dbReference>
<dbReference type="Gene3D" id="3.30.40.10">
    <property type="entry name" value="Zinc/RING finger domain, C3HC4 (zinc finger)"/>
    <property type="match status" value="1"/>
</dbReference>
<dbReference type="Gene3D" id="3.60.10.10">
    <property type="entry name" value="Endonuclease/exonuclease/phosphatase"/>
    <property type="match status" value="1"/>
</dbReference>
<evidence type="ECO:0000256" key="3">
    <source>
        <dbReference type="ARBA" id="ARBA00022833"/>
    </source>
</evidence>
<dbReference type="InterPro" id="IPR019787">
    <property type="entry name" value="Znf_PHD-finger"/>
</dbReference>
<dbReference type="OrthoDB" id="5989495at2759"/>
<dbReference type="GO" id="GO:0007508">
    <property type="term" value="P:larval heart development"/>
    <property type="evidence" value="ECO:0007669"/>
    <property type="project" value="TreeGrafter"/>
</dbReference>
<gene>
    <name evidence="6" type="ORF">MCOR_57361</name>
</gene>
<dbReference type="EMBL" id="CACVKT020010252">
    <property type="protein sequence ID" value="CAC5425552.1"/>
    <property type="molecule type" value="Genomic_DNA"/>
</dbReference>
<proteinExistence type="predicted"/>
<dbReference type="Pfam" id="PF14529">
    <property type="entry name" value="Exo_endo_phos_2"/>
    <property type="match status" value="1"/>
</dbReference>
<dbReference type="PANTHER" id="PTHR33395:SF22">
    <property type="entry name" value="REVERSE TRANSCRIPTASE DOMAIN-CONTAINING PROTEIN"/>
    <property type="match status" value="1"/>
</dbReference>
<keyword evidence="2 4" id="KW-0863">Zinc-finger</keyword>
<keyword evidence="7" id="KW-1185">Reference proteome</keyword>
<evidence type="ECO:0000259" key="5">
    <source>
        <dbReference type="PROSITE" id="PS50016"/>
    </source>
</evidence>
<protein>
    <recommendedName>
        <fullName evidence="5">PHD-type domain-containing protein</fullName>
    </recommendedName>
</protein>
<accession>A0A6J8F0I0</accession>
<dbReference type="PROSITE" id="PS50016">
    <property type="entry name" value="ZF_PHD_2"/>
    <property type="match status" value="1"/>
</dbReference>
<dbReference type="SUPFAM" id="SSF57903">
    <property type="entry name" value="FYVE/PHD zinc finger"/>
    <property type="match status" value="1"/>
</dbReference>
<dbReference type="InterPro" id="IPR036691">
    <property type="entry name" value="Endo/exonu/phosph_ase_sf"/>
</dbReference>
<dbReference type="PANTHER" id="PTHR33395">
    <property type="entry name" value="TRANSCRIPTASE, PUTATIVE-RELATED-RELATED"/>
    <property type="match status" value="1"/>
</dbReference>
<feature type="domain" description="PHD-type" evidence="5">
    <location>
        <begin position="222"/>
        <end position="278"/>
    </location>
</feature>
<keyword evidence="1" id="KW-0479">Metal-binding</keyword>
<dbReference type="InterPro" id="IPR011011">
    <property type="entry name" value="Znf_FYVE_PHD"/>
</dbReference>
<keyword evidence="3" id="KW-0862">Zinc</keyword>
<evidence type="ECO:0000313" key="6">
    <source>
        <dbReference type="EMBL" id="CAC5425552.1"/>
    </source>
</evidence>
<dbReference type="GO" id="GO:0003824">
    <property type="term" value="F:catalytic activity"/>
    <property type="evidence" value="ECO:0007669"/>
    <property type="project" value="InterPro"/>
</dbReference>
<dbReference type="InterPro" id="IPR013083">
    <property type="entry name" value="Znf_RING/FYVE/PHD"/>
</dbReference>
<evidence type="ECO:0000256" key="1">
    <source>
        <dbReference type="ARBA" id="ARBA00022723"/>
    </source>
</evidence>
<name>A0A6J8F0I0_MYTCO</name>
<evidence type="ECO:0000256" key="4">
    <source>
        <dbReference type="PROSITE-ProRule" id="PRU00146"/>
    </source>
</evidence>
<dbReference type="GO" id="GO:0061343">
    <property type="term" value="P:cell adhesion involved in heart morphogenesis"/>
    <property type="evidence" value="ECO:0007669"/>
    <property type="project" value="TreeGrafter"/>
</dbReference>
<evidence type="ECO:0000256" key="2">
    <source>
        <dbReference type="ARBA" id="ARBA00022771"/>
    </source>
</evidence>
<reference evidence="6 7" key="1">
    <citation type="submission" date="2020-06" db="EMBL/GenBank/DDBJ databases">
        <authorList>
            <person name="Li R."/>
            <person name="Bekaert M."/>
        </authorList>
    </citation>
    <scope>NUCLEOTIDE SEQUENCE [LARGE SCALE GENOMIC DNA]</scope>
    <source>
        <strain evidence="7">wild</strain>
    </source>
</reference>
<dbReference type="AlphaFoldDB" id="A0A6J8F0I0"/>
<evidence type="ECO:0000313" key="7">
    <source>
        <dbReference type="Proteomes" id="UP000507470"/>
    </source>
</evidence>
<dbReference type="SUPFAM" id="SSF56219">
    <property type="entry name" value="DNase I-like"/>
    <property type="match status" value="1"/>
</dbReference>
<dbReference type="GO" id="GO:0008270">
    <property type="term" value="F:zinc ion binding"/>
    <property type="evidence" value="ECO:0007669"/>
    <property type="project" value="UniProtKB-KW"/>
</dbReference>
<organism evidence="6 7">
    <name type="scientific">Mytilus coruscus</name>
    <name type="common">Sea mussel</name>
    <dbReference type="NCBI Taxonomy" id="42192"/>
    <lineage>
        <taxon>Eukaryota</taxon>
        <taxon>Metazoa</taxon>
        <taxon>Spiralia</taxon>
        <taxon>Lophotrochozoa</taxon>
        <taxon>Mollusca</taxon>
        <taxon>Bivalvia</taxon>
        <taxon>Autobranchia</taxon>
        <taxon>Pteriomorphia</taxon>
        <taxon>Mytilida</taxon>
        <taxon>Mytiloidea</taxon>
        <taxon>Mytilidae</taxon>
        <taxon>Mytilinae</taxon>
        <taxon>Mytilus</taxon>
    </lineage>
</organism>
<dbReference type="GO" id="GO:0031012">
    <property type="term" value="C:extracellular matrix"/>
    <property type="evidence" value="ECO:0007669"/>
    <property type="project" value="TreeGrafter"/>
</dbReference>